<name>V4AJ48_LOTGI</name>
<proteinExistence type="predicted"/>
<dbReference type="InterPro" id="IPR024462">
    <property type="entry name" value="GH116_N"/>
</dbReference>
<dbReference type="OrthoDB" id="6019299at2759"/>
<evidence type="ECO:0000259" key="3">
    <source>
        <dbReference type="Pfam" id="PF12215"/>
    </source>
</evidence>
<evidence type="ECO:0000259" key="2">
    <source>
        <dbReference type="Pfam" id="PF04685"/>
    </source>
</evidence>
<dbReference type="SUPFAM" id="SSF48208">
    <property type="entry name" value="Six-hairpin glycosidases"/>
    <property type="match status" value="1"/>
</dbReference>
<dbReference type="EMBL" id="KB201891">
    <property type="protein sequence ID" value="ESO93556.1"/>
    <property type="molecule type" value="Genomic_DNA"/>
</dbReference>
<dbReference type="GeneID" id="20238753"/>
<accession>V4AJ48</accession>
<evidence type="ECO:0000313" key="4">
    <source>
        <dbReference type="EMBL" id="ESO93556.1"/>
    </source>
</evidence>
<dbReference type="InterPro" id="IPR012341">
    <property type="entry name" value="6hp_glycosidase-like_sf"/>
</dbReference>
<dbReference type="Pfam" id="PF12215">
    <property type="entry name" value="Glyco_hydr_116N"/>
    <property type="match status" value="1"/>
</dbReference>
<keyword evidence="5" id="KW-1185">Reference proteome</keyword>
<dbReference type="GO" id="GO:0005975">
    <property type="term" value="P:carbohydrate metabolic process"/>
    <property type="evidence" value="ECO:0007669"/>
    <property type="project" value="InterPro"/>
</dbReference>
<dbReference type="OMA" id="NATHEYY"/>
<dbReference type="InterPro" id="IPR052566">
    <property type="entry name" value="Non-lysos_glucosylceramidase"/>
</dbReference>
<dbReference type="PANTHER" id="PTHR12654:SF0">
    <property type="entry name" value="NON-LYSOSOMAL GLUCOSYLCERAMIDASE"/>
    <property type="match status" value="1"/>
</dbReference>
<reference evidence="4 5" key="1">
    <citation type="journal article" date="2013" name="Nature">
        <title>Insights into bilaterian evolution from three spiralian genomes.</title>
        <authorList>
            <person name="Simakov O."/>
            <person name="Marletaz F."/>
            <person name="Cho S.J."/>
            <person name="Edsinger-Gonzales E."/>
            <person name="Havlak P."/>
            <person name="Hellsten U."/>
            <person name="Kuo D.H."/>
            <person name="Larsson T."/>
            <person name="Lv J."/>
            <person name="Arendt D."/>
            <person name="Savage R."/>
            <person name="Osoegawa K."/>
            <person name="de Jong P."/>
            <person name="Grimwood J."/>
            <person name="Chapman J.A."/>
            <person name="Shapiro H."/>
            <person name="Aerts A."/>
            <person name="Otillar R.P."/>
            <person name="Terry A.Y."/>
            <person name="Boore J.L."/>
            <person name="Grigoriev I.V."/>
            <person name="Lindberg D.R."/>
            <person name="Seaver E.C."/>
            <person name="Weisblat D.A."/>
            <person name="Putnam N.H."/>
            <person name="Rokhsar D.S."/>
        </authorList>
    </citation>
    <scope>NUCLEOTIDE SEQUENCE [LARGE SCALE GENOMIC DNA]</scope>
</reference>
<keyword evidence="1" id="KW-0732">Signal</keyword>
<dbReference type="AlphaFoldDB" id="V4AJ48"/>
<feature type="signal peptide" evidence="1">
    <location>
        <begin position="1"/>
        <end position="16"/>
    </location>
</feature>
<protein>
    <recommendedName>
        <fullName evidence="6">Apple domain-containing protein</fullName>
    </recommendedName>
</protein>
<evidence type="ECO:0000256" key="1">
    <source>
        <dbReference type="SAM" id="SignalP"/>
    </source>
</evidence>
<dbReference type="Proteomes" id="UP000030746">
    <property type="component" value="Unassembled WGS sequence"/>
</dbReference>
<dbReference type="KEGG" id="lgi:LOTGIDRAFT_161662"/>
<organism evidence="4 5">
    <name type="scientific">Lottia gigantea</name>
    <name type="common">Giant owl limpet</name>
    <dbReference type="NCBI Taxonomy" id="225164"/>
    <lineage>
        <taxon>Eukaryota</taxon>
        <taxon>Metazoa</taxon>
        <taxon>Spiralia</taxon>
        <taxon>Lophotrochozoa</taxon>
        <taxon>Mollusca</taxon>
        <taxon>Gastropoda</taxon>
        <taxon>Patellogastropoda</taxon>
        <taxon>Lottioidea</taxon>
        <taxon>Lottiidae</taxon>
        <taxon>Lottia</taxon>
    </lineage>
</organism>
<feature type="chain" id="PRO_5004716901" description="Apple domain-containing protein" evidence="1">
    <location>
        <begin position="17"/>
        <end position="952"/>
    </location>
</feature>
<dbReference type="Pfam" id="PF04685">
    <property type="entry name" value="DUF608"/>
    <property type="match status" value="1"/>
</dbReference>
<dbReference type="GO" id="GO:0008422">
    <property type="term" value="F:beta-glucosidase activity"/>
    <property type="evidence" value="ECO:0007669"/>
    <property type="project" value="TreeGrafter"/>
</dbReference>
<dbReference type="STRING" id="225164.V4AJ48"/>
<dbReference type="PANTHER" id="PTHR12654">
    <property type="entry name" value="BILE ACID BETA-GLUCOSIDASE-RELATED"/>
    <property type="match status" value="1"/>
</dbReference>
<feature type="domain" description="Glycosyl-hydrolase family 116 catalytic region" evidence="2">
    <location>
        <begin position="611"/>
        <end position="767"/>
    </location>
</feature>
<feature type="domain" description="Glycosyl-hydrolase family 116 N-terminal" evidence="3">
    <location>
        <begin position="92"/>
        <end position="461"/>
    </location>
</feature>
<dbReference type="RefSeq" id="XP_009055756.1">
    <property type="nucleotide sequence ID" value="XM_009057508.1"/>
</dbReference>
<dbReference type="HOGENOM" id="CLU_015579_0_0_1"/>
<evidence type="ECO:0008006" key="6">
    <source>
        <dbReference type="Google" id="ProtNLM"/>
    </source>
</evidence>
<dbReference type="InterPro" id="IPR008928">
    <property type="entry name" value="6-hairpin_glycosidase_sf"/>
</dbReference>
<gene>
    <name evidence="4" type="ORF">LOTGIDRAFT_161662</name>
</gene>
<dbReference type="CTD" id="20238753"/>
<sequence length="952" mass="105589">MRVLLVAVLSVGLCLAAKPLEFPSFSIDDLNQGTVTSSDEYEWVNQPCSYLEAENVSAPYTTWQSSGHYNYRYQTCGANCTKPPPIGIRSSVALGGISCGSIELRADGSLHEWTIINQSPSSAPKIQVFDNAFFAVRTSTNQAHDDTLKFIPFKNYQTKKFADVFWRQLLNRNNGNMALVLQTHPASNLPGVQSLKYKGLHPVSQLTVEDSRLPLSNVSLTAFSTYFLHDMNSSATPAISFLFTASNPSKTQAVDTSFMFNLPFGIENRQGRDFIFTPVQSNYYDFSTPSETDVDCLHVCNDWPACQTWTFNEVDKSCLLSTTVNLNGYNTTKSSGLKGAWNVVRKGNLNCLTLDRPGNLPPNGDISLCTNMDSVTFGVDDNVNALWNTFASNGQFTFSGKGAMNVTGAISIKASIPPGQTVQVPMTLSWYYPNRDFGETVYGNWYKNLFKSSVDVADSILNGQKINMANQVAAINKLHEVFLGNQTDNGQSSVPVWLSDVLINSLSHIRSAMWFADGRWRQWEAYDCSNMDSVHNDGERHIPYIMFLPESTKNKMRGWAKSQLINGMIPEQLQSNCFTQHFGNKIDVPSGRVMSDVSSMFITYLLELLRWGNEQDFAKELYPNAKKAAQWHILSARSSGTLIRMVNTYDVLGQNAYDVCAYNSVFHLLAMRAAEELAKFMADEEFAAECRAVYNEGIEALDKYLWNSTAEYYNSYTPSIHNLSIPNPGALMTDTLYAQVLAHSVGLGDLVDRTKISKHLTAELDYNDTPYGMMVQTGRYPYPGPSQDNAIWMMGNPNWASTQIRLGTDVDEALGVAKKTLDRMRTILNDLWNVPGILGGIGYGADGQPFITSHYGYYMSSWHLILALSGQQANLPDGILTFEPKSQPPFNFPVMLPGVLGVVTARVGQDSTVTYAIKLSFGELSLQQLKVGESTYPGSVSIKTGQEISWKA</sequence>
<dbReference type="InterPro" id="IPR006775">
    <property type="entry name" value="GH116_catalytic"/>
</dbReference>
<dbReference type="Gene3D" id="1.50.10.10">
    <property type="match status" value="1"/>
</dbReference>
<evidence type="ECO:0000313" key="5">
    <source>
        <dbReference type="Proteomes" id="UP000030746"/>
    </source>
</evidence>